<keyword evidence="1" id="KW-0812">Transmembrane</keyword>
<dbReference type="VEuPathDB" id="PlasmoDB:PVPAM_110070400"/>
<organism evidence="2">
    <name type="scientific">Plasmodium vivax</name>
    <name type="common">malaria parasite P. vivax</name>
    <dbReference type="NCBI Taxonomy" id="5855"/>
    <lineage>
        <taxon>Eukaryota</taxon>
        <taxon>Sar</taxon>
        <taxon>Alveolata</taxon>
        <taxon>Apicomplexa</taxon>
        <taxon>Aconoidasida</taxon>
        <taxon>Haemosporida</taxon>
        <taxon>Plasmodiidae</taxon>
        <taxon>Plasmodium</taxon>
        <taxon>Plasmodium (Plasmodium)</taxon>
    </lineage>
</organism>
<keyword evidence="1" id="KW-0472">Membrane</keyword>
<accession>A0A565A4N9</accession>
<reference evidence="2" key="1">
    <citation type="submission" date="2016-07" db="EMBL/GenBank/DDBJ databases">
        <authorList>
            <consortium name="Pathogen Informatics"/>
        </authorList>
    </citation>
    <scope>NUCLEOTIDE SEQUENCE</scope>
</reference>
<evidence type="ECO:0000256" key="1">
    <source>
        <dbReference type="SAM" id="Phobius"/>
    </source>
</evidence>
<sequence length="287" mass="33692">MVQFNNYNIGRNVNFTAFFKRLTFIFLTWTCFSYIDMGTFSKSIENIKEHHKISNKNDFRLLSKHEQPRELRDTPFKDKLPDRSLHKNKRNVTDHISTYSEVQGKASNNFDIYMKGYKDRYMKKKGLSKLDCYCENKVFDKFNHICNITKKLQNDTKRSTRFFLKKYGISLIIFALIPTVGLIIPILFGPGDKKPGILGLCDTSHIVAGKQEHNATPENCATRWIYEYRELIGNVGYALKIYSFIMITIDILFIIYILIKVIKYEKIKAGKGKMNIKEYCRFCKDIF</sequence>
<keyword evidence="1" id="KW-1133">Transmembrane helix</keyword>
<dbReference type="InterPro" id="IPR022139">
    <property type="entry name" value="Fam-L/Fam-M-like_plasmodium"/>
</dbReference>
<feature type="transmembrane region" description="Helical" evidence="1">
    <location>
        <begin position="167"/>
        <end position="188"/>
    </location>
</feature>
<gene>
    <name evidence="2" type="ORF">PVP01_0002990</name>
</gene>
<dbReference type="VEuPathDB" id="PlasmoDB:PVP01_0002990"/>
<protein>
    <submittedName>
        <fullName evidence="2">Uncharacterized protein</fullName>
    </submittedName>
</protein>
<dbReference type="Pfam" id="PF12420">
    <property type="entry name" value="DUF3671"/>
    <property type="match status" value="1"/>
</dbReference>
<dbReference type="VEuPathDB" id="PlasmoDB:PVX_019665"/>
<dbReference type="EMBL" id="FLZR02000006">
    <property type="protein sequence ID" value="VUZ99584.1"/>
    <property type="molecule type" value="Genomic_DNA"/>
</dbReference>
<name>A0A565A4N9_PLAVI</name>
<dbReference type="OrthoDB" id="389413at2759"/>
<feature type="transmembrane region" description="Helical" evidence="1">
    <location>
        <begin position="241"/>
        <end position="259"/>
    </location>
</feature>
<proteinExistence type="predicted"/>
<dbReference type="VEuPathDB" id="PlasmoDB:PVW1_050041900"/>
<evidence type="ECO:0000313" key="2">
    <source>
        <dbReference type="EMBL" id="VUZ99584.1"/>
    </source>
</evidence>
<dbReference type="Proteomes" id="UP000220605">
    <property type="component" value="Unassembled WGS sequence"/>
</dbReference>
<dbReference type="AlphaFoldDB" id="A0A565A4N9"/>